<keyword evidence="6" id="KW-0067">ATP-binding</keyword>
<proteinExistence type="inferred from homology"/>
<dbReference type="GO" id="GO:0005524">
    <property type="term" value="F:ATP binding"/>
    <property type="evidence" value="ECO:0007669"/>
    <property type="project" value="UniProtKB-KW"/>
</dbReference>
<dbReference type="EMBL" id="JBJKFK010000104">
    <property type="protein sequence ID" value="KAL3319761.1"/>
    <property type="molecule type" value="Genomic_DNA"/>
</dbReference>
<evidence type="ECO:0000256" key="2">
    <source>
        <dbReference type="ARBA" id="ARBA00007025"/>
    </source>
</evidence>
<dbReference type="GO" id="GO:0004386">
    <property type="term" value="F:helicase activity"/>
    <property type="evidence" value="ECO:0007669"/>
    <property type="project" value="UniProtKB-KW"/>
</dbReference>
<dbReference type="InterPro" id="IPR001650">
    <property type="entry name" value="Helicase_C-like"/>
</dbReference>
<dbReference type="InterPro" id="IPR000330">
    <property type="entry name" value="SNF2_N"/>
</dbReference>
<dbReference type="CDD" id="cd18793">
    <property type="entry name" value="SF2_C_SNF"/>
    <property type="match status" value="1"/>
</dbReference>
<keyword evidence="7" id="KW-0238">DNA-binding</keyword>
<dbReference type="Gene3D" id="1.20.120.850">
    <property type="entry name" value="SWI2/SNF2 ATPases, N-terminal domain"/>
    <property type="match status" value="1"/>
</dbReference>
<comment type="subcellular location">
    <subcellularLocation>
        <location evidence="1">Nucleus</location>
    </subcellularLocation>
</comment>
<evidence type="ECO:0000313" key="11">
    <source>
        <dbReference type="EMBL" id="KAL3319761.1"/>
    </source>
</evidence>
<dbReference type="Pfam" id="PF00176">
    <property type="entry name" value="SNF2-rel_dom"/>
    <property type="match status" value="1"/>
</dbReference>
<keyword evidence="4" id="KW-0378">Hydrolase</keyword>
<protein>
    <recommendedName>
        <fullName evidence="10">Helicase C-terminal domain-containing protein</fullName>
    </recommendedName>
</protein>
<evidence type="ECO:0000256" key="6">
    <source>
        <dbReference type="ARBA" id="ARBA00022840"/>
    </source>
</evidence>
<evidence type="ECO:0000256" key="9">
    <source>
        <dbReference type="SAM" id="MobiDB-lite"/>
    </source>
</evidence>
<name>A0ABD2QMU8_9PLAT</name>
<dbReference type="GO" id="GO:0003677">
    <property type="term" value="F:DNA binding"/>
    <property type="evidence" value="ECO:0007669"/>
    <property type="project" value="UniProtKB-KW"/>
</dbReference>
<dbReference type="InterPro" id="IPR038718">
    <property type="entry name" value="SNF2-like_sf"/>
</dbReference>
<feature type="compositionally biased region" description="Low complexity" evidence="9">
    <location>
        <begin position="45"/>
        <end position="54"/>
    </location>
</feature>
<dbReference type="Pfam" id="PF00271">
    <property type="entry name" value="Helicase_C"/>
    <property type="match status" value="1"/>
</dbReference>
<dbReference type="Gene3D" id="3.40.50.300">
    <property type="entry name" value="P-loop containing nucleotide triphosphate hydrolases"/>
    <property type="match status" value="3"/>
</dbReference>
<evidence type="ECO:0000256" key="5">
    <source>
        <dbReference type="ARBA" id="ARBA00022806"/>
    </source>
</evidence>
<keyword evidence="12" id="KW-1185">Reference proteome</keyword>
<keyword evidence="5" id="KW-0347">Helicase</keyword>
<evidence type="ECO:0000256" key="1">
    <source>
        <dbReference type="ARBA" id="ARBA00004123"/>
    </source>
</evidence>
<dbReference type="SUPFAM" id="SSF52540">
    <property type="entry name" value="P-loop containing nucleoside triphosphate hydrolases"/>
    <property type="match status" value="1"/>
</dbReference>
<evidence type="ECO:0000259" key="10">
    <source>
        <dbReference type="PROSITE" id="PS51194"/>
    </source>
</evidence>
<dbReference type="InterPro" id="IPR027417">
    <property type="entry name" value="P-loop_NTPase"/>
</dbReference>
<feature type="region of interest" description="Disordered" evidence="9">
    <location>
        <begin position="33"/>
        <end position="65"/>
    </location>
</feature>
<comment type="caution">
    <text evidence="11">The sequence shown here is derived from an EMBL/GenBank/DDBJ whole genome shotgun (WGS) entry which is preliminary data.</text>
</comment>
<dbReference type="GO" id="GO:0016787">
    <property type="term" value="F:hydrolase activity"/>
    <property type="evidence" value="ECO:0007669"/>
    <property type="project" value="UniProtKB-KW"/>
</dbReference>
<evidence type="ECO:0000313" key="12">
    <source>
        <dbReference type="Proteomes" id="UP001626550"/>
    </source>
</evidence>
<organism evidence="11 12">
    <name type="scientific">Cichlidogyrus casuarinus</name>
    <dbReference type="NCBI Taxonomy" id="1844966"/>
    <lineage>
        <taxon>Eukaryota</taxon>
        <taxon>Metazoa</taxon>
        <taxon>Spiralia</taxon>
        <taxon>Lophotrochozoa</taxon>
        <taxon>Platyhelminthes</taxon>
        <taxon>Monogenea</taxon>
        <taxon>Monopisthocotylea</taxon>
        <taxon>Dactylogyridea</taxon>
        <taxon>Ancyrocephalidae</taxon>
        <taxon>Cichlidogyrus</taxon>
    </lineage>
</organism>
<dbReference type="PANTHER" id="PTHR45797">
    <property type="entry name" value="RAD54-LIKE"/>
    <property type="match status" value="1"/>
</dbReference>
<gene>
    <name evidence="11" type="ORF">Ciccas_001554</name>
</gene>
<dbReference type="GO" id="GO:0005634">
    <property type="term" value="C:nucleus"/>
    <property type="evidence" value="ECO:0007669"/>
    <property type="project" value="UniProtKB-SubCell"/>
</dbReference>
<sequence length="860" mass="97852">MAWRKRGGVMLLGYEMFRLLTLPRRIHPSASTPAHLNSLDEDAESVTSSISSKSGRSRKSKKVRADDLMEEDLTNDSIDDQIQMYTGQLFIIYDCLDFREVLLDPGPDVIICDEGHRIKNSEASISKALKAIRTKRRVVLTGYPIQNNLMEYWCMVDFVRPNFLGTKQEFTGMFMRPIDNGQCIDSTNEDHKLMQGRAHVLHELLQGFVQRRSHAVLKASLPEKSEVVLLVKLSPLQRVLYRAFMQSLRDSNSFSGSNTLKTYAMCCKIWNHPDILWHVMENYGGSDTEDFDELLGPNYGSTPSSTKAKKSRKSTAETTDKSTLNDPYSDCGWDDFSDLPGPAALYRSKAYISAQKRAAANSSMHSQSSSDLLFLDGGDNSDQTRFGGSLAAQRQAAKMFHQKMAMLQNIGTYDWATNDTLWPKDYVPGELAHGGKIVLFMRILEASLARGDKVLAFSQSLFTLDLLERLLQSRRCPMFPQERELIDKTDQILANTCPGQNEKDASENNEKYTHAWKRNHTYFRLDGSTSGSERERMIDEFNDMDNPSRLFLMSTRAGCLGINLVAANRVIVLDASWNPCHDCQAVCRIYRYGQKKNCHIYRLISDNTMEKKIYDRQVTKQGMSDRVVDELNPTQQFTRAQVEVLIDYQDMDQPTLTQADLVQAKELMDQDSVLRDVLPQSRDWVTKCPFTHESLLIDQKDYRLTKVEKRLARQHYEAERRSTLRSSKANELHMQQMLNLQRIQRSLTQSNIGELGSVNLDTIRNNLASQLSRSHSSELDQGTRTLSNGAMIIDPQRFNPIIQKLRQEDGLNRVSMLQPGVDQARSRQSGTSKRKSRPESRDPFANGDIVLPEIPMPGKI</sequence>
<dbReference type="AlphaFoldDB" id="A0ABD2QMU8"/>
<evidence type="ECO:0000256" key="8">
    <source>
        <dbReference type="ARBA" id="ARBA00023242"/>
    </source>
</evidence>
<dbReference type="Proteomes" id="UP001626550">
    <property type="component" value="Unassembled WGS sequence"/>
</dbReference>
<feature type="region of interest" description="Disordered" evidence="9">
    <location>
        <begin position="817"/>
        <end position="860"/>
    </location>
</feature>
<dbReference type="SMART" id="SM00490">
    <property type="entry name" value="HELICc"/>
    <property type="match status" value="1"/>
</dbReference>
<accession>A0ABD2QMU8</accession>
<keyword evidence="3" id="KW-0547">Nucleotide-binding</keyword>
<evidence type="ECO:0000256" key="4">
    <source>
        <dbReference type="ARBA" id="ARBA00022801"/>
    </source>
</evidence>
<evidence type="ECO:0000256" key="3">
    <source>
        <dbReference type="ARBA" id="ARBA00022741"/>
    </source>
</evidence>
<feature type="region of interest" description="Disordered" evidence="9">
    <location>
        <begin position="294"/>
        <end position="323"/>
    </location>
</feature>
<keyword evidence="8" id="KW-0539">Nucleus</keyword>
<dbReference type="PANTHER" id="PTHR45797:SF1">
    <property type="entry name" value="HELICASE ARIP4"/>
    <property type="match status" value="1"/>
</dbReference>
<dbReference type="PROSITE" id="PS51194">
    <property type="entry name" value="HELICASE_CTER"/>
    <property type="match status" value="1"/>
</dbReference>
<dbReference type="Gene3D" id="3.40.50.10810">
    <property type="entry name" value="Tandem AAA-ATPase domain"/>
    <property type="match status" value="1"/>
</dbReference>
<feature type="domain" description="Helicase C-terminal" evidence="10">
    <location>
        <begin position="481"/>
        <end position="635"/>
    </location>
</feature>
<dbReference type="InterPro" id="IPR049730">
    <property type="entry name" value="SNF2/RAD54-like_C"/>
</dbReference>
<comment type="similarity">
    <text evidence="2">Belongs to the SNF2/RAD54 helicase family.</text>
</comment>
<reference evidence="11 12" key="1">
    <citation type="submission" date="2024-11" db="EMBL/GenBank/DDBJ databases">
        <title>Adaptive evolution of stress response genes in parasites aligns with host niche diversity.</title>
        <authorList>
            <person name="Hahn C."/>
            <person name="Resl P."/>
        </authorList>
    </citation>
    <scope>NUCLEOTIDE SEQUENCE [LARGE SCALE GENOMIC DNA]</scope>
    <source>
        <strain evidence="11">EGGRZ-B1_66</strain>
        <tissue evidence="11">Body</tissue>
    </source>
</reference>
<evidence type="ECO:0000256" key="7">
    <source>
        <dbReference type="ARBA" id="ARBA00023125"/>
    </source>
</evidence>
<dbReference type="InterPro" id="IPR044574">
    <property type="entry name" value="ARIP4-like"/>
</dbReference>